<dbReference type="PANTHER" id="PTHR30592:SF1">
    <property type="entry name" value="SULFUR CARRIER PROTEIN FDHD"/>
    <property type="match status" value="1"/>
</dbReference>
<dbReference type="NCBIfam" id="TIGR00129">
    <property type="entry name" value="fdhD_narQ"/>
    <property type="match status" value="1"/>
</dbReference>
<dbReference type="SUPFAM" id="SSF53927">
    <property type="entry name" value="Cytidine deaminase-like"/>
    <property type="match status" value="1"/>
</dbReference>
<dbReference type="Gene3D" id="3.10.20.10">
    <property type="match status" value="1"/>
</dbReference>
<comment type="caution">
    <text evidence="3">Lacks conserved residue(s) required for the propagation of feature annotation.</text>
</comment>
<dbReference type="Pfam" id="PF02634">
    <property type="entry name" value="FdhD-NarQ"/>
    <property type="match status" value="1"/>
</dbReference>
<protein>
    <recommendedName>
        <fullName evidence="3">Sulfur carrier protein FdhD</fullName>
    </recommendedName>
</protein>
<dbReference type="InterPro" id="IPR003786">
    <property type="entry name" value="FdhD"/>
</dbReference>
<dbReference type="PIRSF" id="PIRSF015626">
    <property type="entry name" value="FdhD"/>
    <property type="match status" value="1"/>
</dbReference>
<dbReference type="Proteomes" id="UP001157126">
    <property type="component" value="Unassembled WGS sequence"/>
</dbReference>
<evidence type="ECO:0000313" key="4">
    <source>
        <dbReference type="EMBL" id="GMA39361.1"/>
    </source>
</evidence>
<comment type="subcellular location">
    <subcellularLocation>
        <location evidence="3">Cytoplasm</location>
    </subcellularLocation>
</comment>
<keyword evidence="2 3" id="KW-0501">Molybdenum cofactor biosynthesis</keyword>
<feature type="active site" description="Cysteine persulfide intermediate" evidence="3">
    <location>
        <position position="119"/>
    </location>
</feature>
<evidence type="ECO:0000256" key="3">
    <source>
        <dbReference type="HAMAP-Rule" id="MF_00187"/>
    </source>
</evidence>
<comment type="function">
    <text evidence="3">Required for formate dehydrogenase (FDH) activity. Acts as a sulfur carrier protein that transfers sulfur from IscS to the molybdenum cofactor prior to its insertion into FDH.</text>
</comment>
<keyword evidence="5" id="KW-1185">Reference proteome</keyword>
<sequence>MGRRTTRTTAVRVELTPEGVHTRARPDTVAVEEPLEIRVDGESLTTTMRTPGDDFDLALGWLLGEEAIGGAADVATMMHCTDVDEDGRPTFNVVDVSLAPGVRLSPGVSARRSVTTSACGICGSDSIEAILQRARADIRADDTPLSPEVLTGLVDTMRGQQRSFDRTGGVHAAALFSAEGELLCIREDVGRHNAVDKVLGWAAREDRRPGIARVLLVSGRAGFELVQKCVMAGIPTMAAVSAPTSLAVDLAEQAGLTLVGFLRPPNFTVYSGSYRLNLP</sequence>
<dbReference type="EMBL" id="BSUO01000001">
    <property type="protein sequence ID" value="GMA39361.1"/>
    <property type="molecule type" value="Genomic_DNA"/>
</dbReference>
<dbReference type="RefSeq" id="WP_284303291.1">
    <property type="nucleotide sequence ID" value="NZ_BSUO01000001.1"/>
</dbReference>
<reference evidence="5" key="1">
    <citation type="journal article" date="2019" name="Int. J. Syst. Evol. Microbiol.">
        <title>The Global Catalogue of Microorganisms (GCM) 10K type strain sequencing project: providing services to taxonomists for standard genome sequencing and annotation.</title>
        <authorList>
            <consortium name="The Broad Institute Genomics Platform"/>
            <consortium name="The Broad Institute Genome Sequencing Center for Infectious Disease"/>
            <person name="Wu L."/>
            <person name="Ma J."/>
        </authorList>
    </citation>
    <scope>NUCLEOTIDE SEQUENCE [LARGE SCALE GENOMIC DNA]</scope>
    <source>
        <strain evidence="5">NBRC 113072</strain>
    </source>
</reference>
<evidence type="ECO:0000256" key="2">
    <source>
        <dbReference type="ARBA" id="ARBA00023150"/>
    </source>
</evidence>
<proteinExistence type="inferred from homology"/>
<comment type="caution">
    <text evidence="4">The sequence shown here is derived from an EMBL/GenBank/DDBJ whole genome shotgun (WGS) entry which is preliminary data.</text>
</comment>
<keyword evidence="1 3" id="KW-0963">Cytoplasm</keyword>
<gene>
    <name evidence="3 4" type="primary">fdhD</name>
    <name evidence="4" type="ORF">GCM10025883_14060</name>
</gene>
<dbReference type="HAMAP" id="MF_00187">
    <property type="entry name" value="FdhD"/>
    <property type="match status" value="1"/>
</dbReference>
<accession>A0ABQ6IQH7</accession>
<dbReference type="InterPro" id="IPR016193">
    <property type="entry name" value="Cytidine_deaminase-like"/>
</dbReference>
<name>A0ABQ6IQH7_9MICO</name>
<organism evidence="4 5">
    <name type="scientific">Mobilicoccus caccae</name>
    <dbReference type="NCBI Taxonomy" id="1859295"/>
    <lineage>
        <taxon>Bacteria</taxon>
        <taxon>Bacillati</taxon>
        <taxon>Actinomycetota</taxon>
        <taxon>Actinomycetes</taxon>
        <taxon>Micrococcales</taxon>
        <taxon>Dermatophilaceae</taxon>
        <taxon>Mobilicoccus</taxon>
    </lineage>
</organism>
<evidence type="ECO:0000313" key="5">
    <source>
        <dbReference type="Proteomes" id="UP001157126"/>
    </source>
</evidence>
<dbReference type="NCBIfam" id="NF001943">
    <property type="entry name" value="PRK00724.1-2"/>
    <property type="match status" value="1"/>
</dbReference>
<dbReference type="Gene3D" id="3.40.140.10">
    <property type="entry name" value="Cytidine Deaminase, domain 2"/>
    <property type="match status" value="1"/>
</dbReference>
<dbReference type="PANTHER" id="PTHR30592">
    <property type="entry name" value="FORMATE DEHYDROGENASE"/>
    <property type="match status" value="1"/>
</dbReference>
<evidence type="ECO:0000256" key="1">
    <source>
        <dbReference type="ARBA" id="ARBA00022490"/>
    </source>
</evidence>
<comment type="similarity">
    <text evidence="3">Belongs to the FdhD family.</text>
</comment>